<dbReference type="EMBL" id="JACRSQ010000001">
    <property type="protein sequence ID" value="MBC8542204.1"/>
    <property type="molecule type" value="Genomic_DNA"/>
</dbReference>
<evidence type="ECO:0000256" key="8">
    <source>
        <dbReference type="ARBA" id="ARBA00022723"/>
    </source>
</evidence>
<evidence type="ECO:0000313" key="16">
    <source>
        <dbReference type="Proteomes" id="UP000657006"/>
    </source>
</evidence>
<gene>
    <name evidence="15" type="ORF">H8730_01385</name>
</gene>
<reference evidence="15" key="1">
    <citation type="submission" date="2020-08" db="EMBL/GenBank/DDBJ databases">
        <title>Genome public.</title>
        <authorList>
            <person name="Liu C."/>
            <person name="Sun Q."/>
        </authorList>
    </citation>
    <scope>NUCLEOTIDE SEQUENCE</scope>
    <source>
        <strain evidence="15">NSJ-32</strain>
    </source>
</reference>
<dbReference type="InterPro" id="IPR003815">
    <property type="entry name" value="S-ribosylhomocysteinase"/>
</dbReference>
<keyword evidence="16" id="KW-1185">Reference proteome</keyword>
<keyword evidence="10" id="KW-0408">Iron</keyword>
<protein>
    <recommendedName>
        <fullName evidence="6">S-ribosylhomocysteine lyase</fullName>
        <ecNumber evidence="5">4.4.1.21</ecNumber>
    </recommendedName>
    <alternativeName>
        <fullName evidence="13">AI-2 synthesis protein</fullName>
    </alternativeName>
    <alternativeName>
        <fullName evidence="14">Autoinducer-2 production protein LuxS</fullName>
    </alternativeName>
</protein>
<proteinExistence type="inferred from homology"/>
<name>A0A926DRY8_9FIRM</name>
<keyword evidence="8" id="KW-0479">Metal-binding</keyword>
<evidence type="ECO:0000256" key="7">
    <source>
        <dbReference type="ARBA" id="ARBA00022654"/>
    </source>
</evidence>
<dbReference type="Pfam" id="PF02664">
    <property type="entry name" value="LuxS"/>
    <property type="match status" value="1"/>
</dbReference>
<evidence type="ECO:0000256" key="3">
    <source>
        <dbReference type="ARBA" id="ARBA00007311"/>
    </source>
</evidence>
<dbReference type="EC" id="4.4.1.21" evidence="5"/>
<dbReference type="AlphaFoldDB" id="A0A926DRY8"/>
<evidence type="ECO:0000256" key="5">
    <source>
        <dbReference type="ARBA" id="ARBA00012240"/>
    </source>
</evidence>
<evidence type="ECO:0000256" key="4">
    <source>
        <dbReference type="ARBA" id="ARBA00011738"/>
    </source>
</evidence>
<evidence type="ECO:0000256" key="11">
    <source>
        <dbReference type="ARBA" id="ARBA00023239"/>
    </source>
</evidence>
<dbReference type="NCBIfam" id="NF002604">
    <property type="entry name" value="PRK02260.1-4"/>
    <property type="match status" value="1"/>
</dbReference>
<evidence type="ECO:0000256" key="1">
    <source>
        <dbReference type="ARBA" id="ARBA00000297"/>
    </source>
</evidence>
<dbReference type="SUPFAM" id="SSF63411">
    <property type="entry name" value="LuxS/MPP-like metallohydrolase"/>
    <property type="match status" value="1"/>
</dbReference>
<evidence type="ECO:0000256" key="9">
    <source>
        <dbReference type="ARBA" id="ARBA00022929"/>
    </source>
</evidence>
<evidence type="ECO:0000256" key="2">
    <source>
        <dbReference type="ARBA" id="ARBA00001962"/>
    </source>
</evidence>
<keyword evidence="9" id="KW-0071">Autoinducer synthesis</keyword>
<dbReference type="InterPro" id="IPR011249">
    <property type="entry name" value="Metalloenz_LuxS/M16"/>
</dbReference>
<accession>A0A926DRY8</accession>
<dbReference type="PANTHER" id="PTHR35799:SF1">
    <property type="entry name" value="S-RIBOSYLHOMOCYSTEINE LYASE"/>
    <property type="match status" value="1"/>
</dbReference>
<keyword evidence="7" id="KW-0673">Quorum sensing</keyword>
<dbReference type="PRINTS" id="PR01487">
    <property type="entry name" value="LUXSPROTEIN"/>
</dbReference>
<organism evidence="15 16">
    <name type="scientific">Bianquea renquensis</name>
    <dbReference type="NCBI Taxonomy" id="2763661"/>
    <lineage>
        <taxon>Bacteria</taxon>
        <taxon>Bacillati</taxon>
        <taxon>Bacillota</taxon>
        <taxon>Clostridia</taxon>
        <taxon>Eubacteriales</taxon>
        <taxon>Bianqueaceae</taxon>
        <taxon>Bianquea</taxon>
    </lineage>
</organism>
<evidence type="ECO:0000256" key="12">
    <source>
        <dbReference type="ARBA" id="ARBA00024654"/>
    </source>
</evidence>
<dbReference type="InterPro" id="IPR037005">
    <property type="entry name" value="LuxS_sf"/>
</dbReference>
<dbReference type="PANTHER" id="PTHR35799">
    <property type="entry name" value="S-RIBOSYLHOMOCYSTEINE LYASE"/>
    <property type="match status" value="1"/>
</dbReference>
<evidence type="ECO:0000256" key="13">
    <source>
        <dbReference type="ARBA" id="ARBA00030600"/>
    </source>
</evidence>
<keyword evidence="11 15" id="KW-0456">Lyase</keyword>
<dbReference type="GO" id="GO:0043768">
    <property type="term" value="F:S-ribosylhomocysteine lyase activity"/>
    <property type="evidence" value="ECO:0007669"/>
    <property type="project" value="UniProtKB-EC"/>
</dbReference>
<comment type="similarity">
    <text evidence="3">Belongs to the LuxS family.</text>
</comment>
<evidence type="ECO:0000256" key="6">
    <source>
        <dbReference type="ARBA" id="ARBA00015130"/>
    </source>
</evidence>
<dbReference type="GO" id="GO:0005506">
    <property type="term" value="F:iron ion binding"/>
    <property type="evidence" value="ECO:0007669"/>
    <property type="project" value="InterPro"/>
</dbReference>
<comment type="function">
    <text evidence="12">Involved in the synthesis of autoinducer 2 (AI-2) which is secreted by bacteria and is used to communicate both the cell density and the metabolic potential of the environment. The regulation of gene expression in response to changes in cell density is called quorum sensing. Catalyzes the transformation of S-ribosylhomocysteine (RHC) to homocysteine (HC) and 4,5-dihydroxy-2,3-pentadione (DPD).</text>
</comment>
<comment type="subunit">
    <text evidence="4">Homodimer.</text>
</comment>
<sequence>MQKIPSFTVNHLKLNPGVYVSRKDAVGNEVLTTFDIRMKAPNREIVMSTGTCHAIEHMGATFLRNDPEYADKTIYWGPMGCRTGFYAILKGDLSPMDIQKLLIRLFRAMASFEGVIPGASPKDCGNFEDMDLFSAKIESQCFVDNVLTILSEDNTVYPV</sequence>
<comment type="catalytic activity">
    <reaction evidence="1">
        <text>S-(5-deoxy-D-ribos-5-yl)-L-homocysteine = (S)-4,5-dihydroxypentane-2,3-dione + L-homocysteine</text>
        <dbReference type="Rhea" id="RHEA:17753"/>
        <dbReference type="ChEBI" id="CHEBI:29484"/>
        <dbReference type="ChEBI" id="CHEBI:58195"/>
        <dbReference type="ChEBI" id="CHEBI:58199"/>
        <dbReference type="EC" id="4.4.1.21"/>
    </reaction>
</comment>
<dbReference type="Gene3D" id="3.30.1360.80">
    <property type="entry name" value="S-ribosylhomocysteinase (LuxS)"/>
    <property type="match status" value="1"/>
</dbReference>
<comment type="cofactor">
    <cofactor evidence="2">
        <name>Fe cation</name>
        <dbReference type="ChEBI" id="CHEBI:24875"/>
    </cofactor>
</comment>
<evidence type="ECO:0000313" key="15">
    <source>
        <dbReference type="EMBL" id="MBC8542204.1"/>
    </source>
</evidence>
<comment type="caution">
    <text evidence="15">The sequence shown here is derived from an EMBL/GenBank/DDBJ whole genome shotgun (WGS) entry which is preliminary data.</text>
</comment>
<dbReference type="Proteomes" id="UP000657006">
    <property type="component" value="Unassembled WGS sequence"/>
</dbReference>
<dbReference type="GO" id="GO:0009372">
    <property type="term" value="P:quorum sensing"/>
    <property type="evidence" value="ECO:0007669"/>
    <property type="project" value="UniProtKB-KW"/>
</dbReference>
<dbReference type="RefSeq" id="WP_177718288.1">
    <property type="nucleotide sequence ID" value="NZ_JACRSQ010000001.1"/>
</dbReference>
<evidence type="ECO:0000256" key="14">
    <source>
        <dbReference type="ARBA" id="ARBA00031777"/>
    </source>
</evidence>
<evidence type="ECO:0000256" key="10">
    <source>
        <dbReference type="ARBA" id="ARBA00023004"/>
    </source>
</evidence>